<dbReference type="Pfam" id="PF10127">
    <property type="entry name" value="RlaP"/>
    <property type="match status" value="1"/>
</dbReference>
<dbReference type="AlphaFoldDB" id="A0A1M5FKS4"/>
<evidence type="ECO:0000313" key="1">
    <source>
        <dbReference type="EMBL" id="SHF92108.1"/>
    </source>
</evidence>
<dbReference type="PANTHER" id="PTHR34817:SF2">
    <property type="entry name" value="NUCLEOTIDYLTRANSFERASE"/>
    <property type="match status" value="1"/>
</dbReference>
<gene>
    <name evidence="1" type="ORF">SAMN04487965_2957</name>
</gene>
<accession>A0A1M5FKS4</accession>
<evidence type="ECO:0008006" key="3">
    <source>
        <dbReference type="Google" id="ProtNLM"/>
    </source>
</evidence>
<proteinExistence type="predicted"/>
<organism evidence="1 2">
    <name type="scientific">Microbulbifer donghaiensis</name>
    <dbReference type="NCBI Taxonomy" id="494016"/>
    <lineage>
        <taxon>Bacteria</taxon>
        <taxon>Pseudomonadati</taxon>
        <taxon>Pseudomonadota</taxon>
        <taxon>Gammaproteobacteria</taxon>
        <taxon>Cellvibrionales</taxon>
        <taxon>Microbulbiferaceae</taxon>
        <taxon>Microbulbifer</taxon>
    </lineage>
</organism>
<name>A0A1M5FKS4_9GAMM</name>
<keyword evidence="2" id="KW-1185">Reference proteome</keyword>
<dbReference type="PANTHER" id="PTHR34817">
    <property type="entry name" value="NUCLEOTIDYLTRANSFERASE"/>
    <property type="match status" value="1"/>
</dbReference>
<dbReference type="EMBL" id="FQVA01000004">
    <property type="protein sequence ID" value="SHF92108.1"/>
    <property type="molecule type" value="Genomic_DNA"/>
</dbReference>
<evidence type="ECO:0000313" key="2">
    <source>
        <dbReference type="Proteomes" id="UP000184170"/>
    </source>
</evidence>
<dbReference type="Proteomes" id="UP000184170">
    <property type="component" value="Unassembled WGS sequence"/>
</dbReference>
<reference evidence="2" key="1">
    <citation type="submission" date="2016-11" db="EMBL/GenBank/DDBJ databases">
        <authorList>
            <person name="Varghese N."/>
            <person name="Submissions S."/>
        </authorList>
    </citation>
    <scope>NUCLEOTIDE SEQUENCE [LARGE SCALE GENOMIC DNA]</scope>
    <source>
        <strain evidence="2">CGMCC 1.7063</strain>
    </source>
</reference>
<dbReference type="STRING" id="494016.SAMN04487965_2957"/>
<dbReference type="RefSeq" id="WP_073276492.1">
    <property type="nucleotide sequence ID" value="NZ_FQVA01000004.1"/>
</dbReference>
<sequence>MIDSTVRQEILNRLKAAEREHNVKILLAIESGSRAWGFASPNSDYDVRFIYVHPKDWYLSVDLEDRRDVIEYEIVDDIDLNGWELRKALKLFWKSNPAFVEWVQSPITYLERGDFASTVRDLLPAIYSPEKGIHHYRSMAKTNYRGYLKGDLVPLKKYFYVLRPLLAVRWLERHSEAAPIEFDRLLPLLEDPAVLEDIHALLERKKVALEKEMAPPVERLNQFIELELERLEGYKSQYSDRSVEMDQLNTLFQQILGEDPHLSSIPC</sequence>
<protein>
    <recommendedName>
        <fullName evidence="3">Nucleotidyltransferase</fullName>
    </recommendedName>
</protein>
<dbReference type="InterPro" id="IPR018775">
    <property type="entry name" value="RlaP"/>
</dbReference>
<dbReference type="OrthoDB" id="9796845at2"/>